<organism evidence="4 5">
    <name type="scientific">Falsihalocynthiibacter arcticus</name>
    <dbReference type="NCBI Taxonomy" id="1579316"/>
    <lineage>
        <taxon>Bacteria</taxon>
        <taxon>Pseudomonadati</taxon>
        <taxon>Pseudomonadota</taxon>
        <taxon>Alphaproteobacteria</taxon>
        <taxon>Rhodobacterales</taxon>
        <taxon>Roseobacteraceae</taxon>
        <taxon>Falsihalocynthiibacter</taxon>
    </lineage>
</organism>
<feature type="compositionally biased region" description="Low complexity" evidence="1">
    <location>
        <begin position="77"/>
        <end position="89"/>
    </location>
</feature>
<dbReference type="Pfam" id="PF13717">
    <property type="entry name" value="Zn_ribbon_4"/>
    <property type="match status" value="1"/>
</dbReference>
<dbReference type="InterPro" id="IPR011723">
    <property type="entry name" value="Znf/thioredoxin_put"/>
</dbReference>
<name>A0A126V0S5_9RHOB</name>
<evidence type="ECO:0000259" key="3">
    <source>
        <dbReference type="Pfam" id="PF13717"/>
    </source>
</evidence>
<feature type="compositionally biased region" description="Basic and acidic residues" evidence="1">
    <location>
        <begin position="150"/>
        <end position="163"/>
    </location>
</feature>
<proteinExistence type="predicted"/>
<keyword evidence="2" id="KW-0812">Transmembrane</keyword>
<dbReference type="EMBL" id="CP014327">
    <property type="protein sequence ID" value="AML51279.1"/>
    <property type="molecule type" value="Genomic_DNA"/>
</dbReference>
<evidence type="ECO:0000313" key="4">
    <source>
        <dbReference type="EMBL" id="AML51279.1"/>
    </source>
</evidence>
<sequence length="282" mass="30875">MRLICPNCDAHYEVESRLISENGRDVQCSSCGDTWFQAAATQDDDIKSDLEDDIFAENADQTGDQDAPEIEEIVEAEPAAQAESETTTAQGPERASLDSTLMQVLREEAERETQARLSEGGANLETQTDMGLEAPEQRSKSFPDEPDVEEAVRERTARLRGIEPEDVSDGSPSSRRDLLPDIEEINSTLRATSDRKTGVSKETDEEAPNKRSGFRTGFSLIIVLVAALLLVYTFAPQIGAKVPAIDPALKSFVRSADQGRVKIDTLMETLIAKINTDEAPSQ</sequence>
<feature type="transmembrane region" description="Helical" evidence="2">
    <location>
        <begin position="217"/>
        <end position="235"/>
    </location>
</feature>
<protein>
    <recommendedName>
        <fullName evidence="3">Zinc finger/thioredoxin putative domain-containing protein</fullName>
    </recommendedName>
</protein>
<dbReference type="KEGG" id="hat:RC74_08470"/>
<keyword evidence="2" id="KW-1133">Transmembrane helix</keyword>
<feature type="domain" description="Zinc finger/thioredoxin putative" evidence="3">
    <location>
        <begin position="1"/>
        <end position="36"/>
    </location>
</feature>
<dbReference type="Proteomes" id="UP000070371">
    <property type="component" value="Chromosome"/>
</dbReference>
<reference evidence="4 5" key="1">
    <citation type="submission" date="2016-02" db="EMBL/GenBank/DDBJ databases">
        <title>Complete genome sequence of Halocynthiibacter arcticus PAMC 20958t from arctic marine sediment.</title>
        <authorList>
            <person name="Lee Y.M."/>
            <person name="Baek K."/>
            <person name="Lee H.K."/>
            <person name="Shin S.C."/>
        </authorList>
    </citation>
    <scope>NUCLEOTIDE SEQUENCE [LARGE SCALE GENOMIC DNA]</scope>
    <source>
        <strain evidence="4">PAMC 20958</strain>
    </source>
</reference>
<keyword evidence="2" id="KW-0472">Membrane</keyword>
<gene>
    <name evidence="4" type="ORF">RC74_08470</name>
</gene>
<dbReference type="RefSeq" id="WP_039001853.1">
    <property type="nucleotide sequence ID" value="NZ_CP014327.1"/>
</dbReference>
<feature type="region of interest" description="Disordered" evidence="1">
    <location>
        <begin position="77"/>
        <end position="96"/>
    </location>
</feature>
<accession>A0A126V0S5</accession>
<dbReference type="NCBIfam" id="TIGR02098">
    <property type="entry name" value="MJ0042_CXXC"/>
    <property type="match status" value="1"/>
</dbReference>
<feature type="region of interest" description="Disordered" evidence="1">
    <location>
        <begin position="107"/>
        <end position="211"/>
    </location>
</feature>
<dbReference type="AlphaFoldDB" id="A0A126V0S5"/>
<evidence type="ECO:0000256" key="2">
    <source>
        <dbReference type="SAM" id="Phobius"/>
    </source>
</evidence>
<evidence type="ECO:0000256" key="1">
    <source>
        <dbReference type="SAM" id="MobiDB-lite"/>
    </source>
</evidence>
<evidence type="ECO:0000313" key="5">
    <source>
        <dbReference type="Proteomes" id="UP000070371"/>
    </source>
</evidence>
<dbReference type="STRING" id="1579316.RC74_08470"/>
<feature type="compositionally biased region" description="Basic and acidic residues" evidence="1">
    <location>
        <begin position="192"/>
        <end position="202"/>
    </location>
</feature>
<keyword evidence="5" id="KW-1185">Reference proteome</keyword>